<evidence type="ECO:0000256" key="2">
    <source>
        <dbReference type="ARBA" id="ARBA00004286"/>
    </source>
</evidence>
<accession>A0A0D2QBL4</accession>
<dbReference type="AlphaFoldDB" id="A0A0D2QBL4"/>
<feature type="compositionally biased region" description="Low complexity" evidence="9">
    <location>
        <begin position="266"/>
        <end position="287"/>
    </location>
</feature>
<dbReference type="Gene3D" id="2.170.270.10">
    <property type="entry name" value="SET domain"/>
    <property type="match status" value="1"/>
</dbReference>
<feature type="compositionally biased region" description="Basic and acidic residues" evidence="9">
    <location>
        <begin position="527"/>
        <end position="541"/>
    </location>
</feature>
<keyword evidence="4" id="KW-0489">Methyltransferase</keyword>
<protein>
    <recommendedName>
        <fullName evidence="10">SET domain-containing protein</fullName>
    </recommendedName>
</protein>
<dbReference type="SMART" id="SM00317">
    <property type="entry name" value="SET"/>
    <property type="match status" value="1"/>
</dbReference>
<feature type="compositionally biased region" description="Polar residues" evidence="9">
    <location>
        <begin position="352"/>
        <end position="367"/>
    </location>
</feature>
<dbReference type="PROSITE" id="PS50280">
    <property type="entry name" value="SET"/>
    <property type="match status" value="1"/>
</dbReference>
<feature type="domain" description="SET" evidence="10">
    <location>
        <begin position="108"/>
        <end position="230"/>
    </location>
</feature>
<dbReference type="Proteomes" id="UP000054270">
    <property type="component" value="Unassembled WGS sequence"/>
</dbReference>
<feature type="compositionally biased region" description="Acidic residues" evidence="9">
    <location>
        <begin position="320"/>
        <end position="332"/>
    </location>
</feature>
<feature type="compositionally biased region" description="Basic and acidic residues" evidence="9">
    <location>
        <begin position="736"/>
        <end position="746"/>
    </location>
</feature>
<comment type="subcellular location">
    <subcellularLocation>
        <location evidence="2">Chromosome</location>
    </subcellularLocation>
    <subcellularLocation>
        <location evidence="1">Nucleus</location>
    </subcellularLocation>
</comment>
<evidence type="ECO:0000256" key="9">
    <source>
        <dbReference type="SAM" id="MobiDB-lite"/>
    </source>
</evidence>
<dbReference type="InterPro" id="IPR001214">
    <property type="entry name" value="SET_dom"/>
</dbReference>
<feature type="compositionally biased region" description="Polar residues" evidence="9">
    <location>
        <begin position="444"/>
        <end position="454"/>
    </location>
</feature>
<feature type="compositionally biased region" description="Basic residues" evidence="9">
    <location>
        <begin position="759"/>
        <end position="770"/>
    </location>
</feature>
<evidence type="ECO:0000259" key="10">
    <source>
        <dbReference type="PROSITE" id="PS50280"/>
    </source>
</evidence>
<evidence type="ECO:0000256" key="8">
    <source>
        <dbReference type="ARBA" id="ARBA00023242"/>
    </source>
</evidence>
<feature type="region of interest" description="Disordered" evidence="9">
    <location>
        <begin position="252"/>
        <end position="544"/>
    </location>
</feature>
<feature type="compositionally biased region" description="Basic and acidic residues" evidence="9">
    <location>
        <begin position="801"/>
        <end position="814"/>
    </location>
</feature>
<feature type="compositionally biased region" description="Basic and acidic residues" evidence="9">
    <location>
        <begin position="289"/>
        <end position="304"/>
    </location>
</feature>
<dbReference type="InterPro" id="IPR039977">
    <property type="entry name" value="Suv4-20/Set9"/>
</dbReference>
<dbReference type="SUPFAM" id="SSF82199">
    <property type="entry name" value="SET domain"/>
    <property type="match status" value="1"/>
</dbReference>
<dbReference type="GO" id="GO:0005634">
    <property type="term" value="C:nucleus"/>
    <property type="evidence" value="ECO:0007669"/>
    <property type="project" value="UniProtKB-SubCell"/>
</dbReference>
<evidence type="ECO:0000256" key="4">
    <source>
        <dbReference type="ARBA" id="ARBA00022603"/>
    </source>
</evidence>
<dbReference type="GO" id="GO:0005694">
    <property type="term" value="C:chromosome"/>
    <property type="evidence" value="ECO:0007669"/>
    <property type="project" value="UniProtKB-SubCell"/>
</dbReference>
<name>A0A0D2QBL4_HYPSF</name>
<dbReference type="Gene3D" id="1.10.10.1700">
    <property type="entry name" value="Histone-lysine N-methyltransferase"/>
    <property type="match status" value="1"/>
</dbReference>
<dbReference type="InterPro" id="IPR041938">
    <property type="entry name" value="Hist-Lys_N-MTase_N"/>
</dbReference>
<keyword evidence="7" id="KW-0156">Chromatin regulator</keyword>
<feature type="region of interest" description="Disordered" evidence="9">
    <location>
        <begin position="600"/>
        <end position="619"/>
    </location>
</feature>
<dbReference type="PANTHER" id="PTHR12977:SF4">
    <property type="entry name" value="HISTONE-LYSINE N-METHYLTRANSFERASE KMT5B"/>
    <property type="match status" value="1"/>
</dbReference>
<proteinExistence type="predicted"/>
<dbReference type="Pfam" id="PF00856">
    <property type="entry name" value="SET"/>
    <property type="match status" value="1"/>
</dbReference>
<feature type="region of interest" description="Disordered" evidence="9">
    <location>
        <begin position="637"/>
        <end position="829"/>
    </location>
</feature>
<dbReference type="PANTHER" id="PTHR12977">
    <property type="entry name" value="SUPPRESSOR OF VARIEGATION 4-20-RELATED"/>
    <property type="match status" value="1"/>
</dbReference>
<dbReference type="OrthoDB" id="6627536at2759"/>
<feature type="compositionally biased region" description="Basic and acidic residues" evidence="9">
    <location>
        <begin position="252"/>
        <end position="262"/>
    </location>
</feature>
<dbReference type="STRING" id="945553.A0A0D2QBL4"/>
<evidence type="ECO:0000256" key="5">
    <source>
        <dbReference type="ARBA" id="ARBA00022679"/>
    </source>
</evidence>
<keyword evidence="12" id="KW-1185">Reference proteome</keyword>
<evidence type="ECO:0000313" key="12">
    <source>
        <dbReference type="Proteomes" id="UP000054270"/>
    </source>
</evidence>
<feature type="compositionally biased region" description="Low complexity" evidence="9">
    <location>
        <begin position="478"/>
        <end position="489"/>
    </location>
</feature>
<gene>
    <name evidence="11" type="ORF">HYPSUDRAFT_128244</name>
</gene>
<dbReference type="OMA" id="KQDCPRC"/>
<reference evidence="12" key="1">
    <citation type="submission" date="2014-04" db="EMBL/GenBank/DDBJ databases">
        <title>Evolutionary Origins and Diversification of the Mycorrhizal Mutualists.</title>
        <authorList>
            <consortium name="DOE Joint Genome Institute"/>
            <consortium name="Mycorrhizal Genomics Consortium"/>
            <person name="Kohler A."/>
            <person name="Kuo A."/>
            <person name="Nagy L.G."/>
            <person name="Floudas D."/>
            <person name="Copeland A."/>
            <person name="Barry K.W."/>
            <person name="Cichocki N."/>
            <person name="Veneault-Fourrey C."/>
            <person name="LaButti K."/>
            <person name="Lindquist E.A."/>
            <person name="Lipzen A."/>
            <person name="Lundell T."/>
            <person name="Morin E."/>
            <person name="Murat C."/>
            <person name="Riley R."/>
            <person name="Ohm R."/>
            <person name="Sun H."/>
            <person name="Tunlid A."/>
            <person name="Henrissat B."/>
            <person name="Grigoriev I.V."/>
            <person name="Hibbett D.S."/>
            <person name="Martin F."/>
        </authorList>
    </citation>
    <scope>NUCLEOTIDE SEQUENCE [LARGE SCALE GENOMIC DNA]</scope>
    <source>
        <strain evidence="12">FD-334 SS-4</strain>
    </source>
</reference>
<dbReference type="EMBL" id="KN817520">
    <property type="protein sequence ID" value="KJA29035.1"/>
    <property type="molecule type" value="Genomic_DNA"/>
</dbReference>
<feature type="compositionally biased region" description="Low complexity" evidence="9">
    <location>
        <begin position="637"/>
        <end position="647"/>
    </location>
</feature>
<organism evidence="11 12">
    <name type="scientific">Hypholoma sublateritium (strain FD-334 SS-4)</name>
    <dbReference type="NCBI Taxonomy" id="945553"/>
    <lineage>
        <taxon>Eukaryota</taxon>
        <taxon>Fungi</taxon>
        <taxon>Dikarya</taxon>
        <taxon>Basidiomycota</taxon>
        <taxon>Agaricomycotina</taxon>
        <taxon>Agaricomycetes</taxon>
        <taxon>Agaricomycetidae</taxon>
        <taxon>Agaricales</taxon>
        <taxon>Agaricineae</taxon>
        <taxon>Strophariaceae</taxon>
        <taxon>Hypholoma</taxon>
    </lineage>
</organism>
<keyword evidence="5" id="KW-0808">Transferase</keyword>
<dbReference type="GO" id="GO:0032259">
    <property type="term" value="P:methylation"/>
    <property type="evidence" value="ECO:0007669"/>
    <property type="project" value="UniProtKB-KW"/>
</dbReference>
<dbReference type="GO" id="GO:0042799">
    <property type="term" value="F:histone H4K20 methyltransferase activity"/>
    <property type="evidence" value="ECO:0007669"/>
    <property type="project" value="UniProtKB-ARBA"/>
</dbReference>
<feature type="compositionally biased region" description="Low complexity" evidence="9">
    <location>
        <begin position="387"/>
        <end position="402"/>
    </location>
</feature>
<evidence type="ECO:0000256" key="1">
    <source>
        <dbReference type="ARBA" id="ARBA00004123"/>
    </source>
</evidence>
<keyword evidence="6" id="KW-0949">S-adenosyl-L-methionine</keyword>
<keyword evidence="8" id="KW-0539">Nucleus</keyword>
<keyword evidence="3" id="KW-0158">Chromosome</keyword>
<sequence length="951" mass="104404">MHMRDLSKDDDFLSHLLVEKLGTGTVPLLVHKMDSSRRLPKTDTQALMAIVRRLVTSKGLLNVVVKTAVDELLELSPIRYYLKSYTQKQINAFATHASRYFELYHPSGSIEIAHTSRYSHHTGKSELCILATRNLAVGAVVTELKGSMANLTDEEDKELKRTDLRNSDIRRDFSVIHSKSMKKNHLFLGPARFVNHDCDNNCELFREGKYITFRVLRPIAIGEEITAHYGDGYFGKKNRHCLCETCEKNGRGGYSPDHHNDEPESSSDSSSGSGSDSDSDSDTSSSDAESDHPEKKPDLNINERRTRRGVYAVTKPKENDSDDSDNEDDEDPVGTPQGDGEIELLAELDTGSELTSLATSSPPSDGSSPAKHATPDLMTPSRRDGASPLSSSLTELTSSTRRSTPKSNQSTPFRSIIATRRQHNAKSESRAPASVPDGKGKSAKPTNASPSCSAEPSKRLTRSASSMMLSDNKGKGKATPTPTATPRAARFQKGGSKDKTKDEETVKKEEVDTRVLRARPSLAVQETPKESPKPDIPHGPDGKPLPTCSTCSNVLPLIAVDSKVVWGLGAEVSKKKKNVKQDCPRCLRHFAIYQRPWPSRVTPRGAISETPREETPVEVITKKVTHKGLSFLDRKLAAAASASASAANSRKSMKHARVEEEEEEEPRSNKRRKSEPEPVLQKTKVTKTYSSSASKKNKRVASPEPVEEPVVVEEPPAPAPPKRKRGRPRLITPPRVKLEDAADADKAVLSQPRSNNGRFGRKDRFRRRGRSMSSCNSAQKKRAEEKEDNSESDGGRASNKRSHDSVDDVEELPRKKTSAQVGQDEAIVQRVLPRPMSGFRGGGLFSNPNPLQYALHAWAGPVVLDDSSSDDEKHPETPDDVDSLAADIATPEEDVTSFVPTLTYKPSPFVFAKSRWNARAGSMKQSYAAATIDIAEKQAYLADEEVSDAAP</sequence>
<evidence type="ECO:0000256" key="3">
    <source>
        <dbReference type="ARBA" id="ARBA00022454"/>
    </source>
</evidence>
<dbReference type="CDD" id="cd10524">
    <property type="entry name" value="SET_Suv4-20-like"/>
    <property type="match status" value="1"/>
</dbReference>
<evidence type="ECO:0000256" key="7">
    <source>
        <dbReference type="ARBA" id="ARBA00022853"/>
    </source>
</evidence>
<feature type="compositionally biased region" description="Basic and acidic residues" evidence="9">
    <location>
        <begin position="495"/>
        <end position="515"/>
    </location>
</feature>
<evidence type="ECO:0000256" key="6">
    <source>
        <dbReference type="ARBA" id="ARBA00022691"/>
    </source>
</evidence>
<evidence type="ECO:0000313" key="11">
    <source>
        <dbReference type="EMBL" id="KJA29035.1"/>
    </source>
</evidence>
<dbReference type="InterPro" id="IPR046341">
    <property type="entry name" value="SET_dom_sf"/>
</dbReference>